<dbReference type="PANTHER" id="PTHR43875:SF14">
    <property type="entry name" value="ABC TRANSPORTER ATP-BINDING PROTEIN"/>
    <property type="match status" value="1"/>
</dbReference>
<sequence length="361" mass="39276">MQRVHLQGIAKSFGATKVLEQIDLTIEPGEFLVLLGPSGCGKSTLLNIVAGLEQPTGGRIHFGDRDVTDLEPDQRDIAMVFQSYALYPTMSVRRNMGFALKMQGLSTAEIAAKVADVAKLLQIEHLLDRKPAQLSGGQQQRVAIGRALVREPQVFLLDEPLSNLDAKLRADMRVELKRLHERGRRTTLYVTHDQVEAMTFASRIVVMDKGRVQQCDRPEVVYAKPANRFVAGFVGAPTMNFLEGELALLSDGPALRLKENLLPLPGLWASRGLQVGQKVVLGLRPEHIGLAAADDVGTCPGHVVMTEPTGPDLYVRIRLAGQEVTSRMSPGQAPSPGQKVALELDGKAASLFDVADGQRLN</sequence>
<dbReference type="Gene3D" id="3.40.50.300">
    <property type="entry name" value="P-loop containing nucleotide triphosphate hydrolases"/>
    <property type="match status" value="1"/>
</dbReference>
<dbReference type="OrthoDB" id="394852at2"/>
<comment type="similarity">
    <text evidence="1">Belongs to the ABC transporter superfamily.</text>
</comment>
<dbReference type="GO" id="GO:0005524">
    <property type="term" value="F:ATP binding"/>
    <property type="evidence" value="ECO:0007669"/>
    <property type="project" value="UniProtKB-KW"/>
</dbReference>
<dbReference type="InterPro" id="IPR047641">
    <property type="entry name" value="ABC_transpr_MalK/UgpC-like"/>
</dbReference>
<evidence type="ECO:0000256" key="4">
    <source>
        <dbReference type="ARBA" id="ARBA00022840"/>
    </source>
</evidence>
<dbReference type="FunFam" id="3.40.50.300:FF:000042">
    <property type="entry name" value="Maltose/maltodextrin ABC transporter, ATP-binding protein"/>
    <property type="match status" value="1"/>
</dbReference>
<accession>A0A255YYJ0</accession>
<dbReference type="SUPFAM" id="SSF50331">
    <property type="entry name" value="MOP-like"/>
    <property type="match status" value="1"/>
</dbReference>
<dbReference type="PROSITE" id="PS00211">
    <property type="entry name" value="ABC_TRANSPORTER_1"/>
    <property type="match status" value="1"/>
</dbReference>
<dbReference type="GO" id="GO:0008643">
    <property type="term" value="P:carbohydrate transport"/>
    <property type="evidence" value="ECO:0007669"/>
    <property type="project" value="InterPro"/>
</dbReference>
<dbReference type="InterPro" id="IPR003593">
    <property type="entry name" value="AAA+_ATPase"/>
</dbReference>
<keyword evidence="2" id="KW-0813">Transport</keyword>
<evidence type="ECO:0000313" key="7">
    <source>
        <dbReference type="Proteomes" id="UP000216998"/>
    </source>
</evidence>
<name>A0A255YYJ0_9PROT</name>
<dbReference type="Gene3D" id="2.40.50.100">
    <property type="match status" value="1"/>
</dbReference>
<protein>
    <submittedName>
        <fullName evidence="6">Sugar ABC transporter</fullName>
    </submittedName>
</protein>
<evidence type="ECO:0000256" key="3">
    <source>
        <dbReference type="ARBA" id="ARBA00022741"/>
    </source>
</evidence>
<feature type="domain" description="ABC transporter" evidence="5">
    <location>
        <begin position="4"/>
        <end position="234"/>
    </location>
</feature>
<evidence type="ECO:0000313" key="6">
    <source>
        <dbReference type="EMBL" id="OYQ34249.1"/>
    </source>
</evidence>
<organism evidence="6 7">
    <name type="scientific">Niveispirillum lacus</name>
    <dbReference type="NCBI Taxonomy" id="1981099"/>
    <lineage>
        <taxon>Bacteria</taxon>
        <taxon>Pseudomonadati</taxon>
        <taxon>Pseudomonadota</taxon>
        <taxon>Alphaproteobacteria</taxon>
        <taxon>Rhodospirillales</taxon>
        <taxon>Azospirillaceae</taxon>
        <taxon>Niveispirillum</taxon>
    </lineage>
</organism>
<dbReference type="InterPro" id="IPR015855">
    <property type="entry name" value="ABC_transpr_MalK-like"/>
</dbReference>
<dbReference type="PROSITE" id="PS50893">
    <property type="entry name" value="ABC_TRANSPORTER_2"/>
    <property type="match status" value="1"/>
</dbReference>
<evidence type="ECO:0000256" key="1">
    <source>
        <dbReference type="ARBA" id="ARBA00005417"/>
    </source>
</evidence>
<dbReference type="InterPro" id="IPR027417">
    <property type="entry name" value="P-loop_NTPase"/>
</dbReference>
<keyword evidence="7" id="KW-1185">Reference proteome</keyword>
<proteinExistence type="inferred from homology"/>
<dbReference type="Pfam" id="PF00005">
    <property type="entry name" value="ABC_tran"/>
    <property type="match status" value="1"/>
</dbReference>
<dbReference type="PANTHER" id="PTHR43875">
    <property type="entry name" value="MALTODEXTRIN IMPORT ATP-BINDING PROTEIN MSMX"/>
    <property type="match status" value="1"/>
</dbReference>
<evidence type="ECO:0000256" key="2">
    <source>
        <dbReference type="ARBA" id="ARBA00022448"/>
    </source>
</evidence>
<keyword evidence="3" id="KW-0547">Nucleotide-binding</keyword>
<dbReference type="EMBL" id="NOXU01000029">
    <property type="protein sequence ID" value="OYQ34249.1"/>
    <property type="molecule type" value="Genomic_DNA"/>
</dbReference>
<dbReference type="InterPro" id="IPR017871">
    <property type="entry name" value="ABC_transporter-like_CS"/>
</dbReference>
<dbReference type="SMART" id="SM00382">
    <property type="entry name" value="AAA"/>
    <property type="match status" value="1"/>
</dbReference>
<reference evidence="6 7" key="1">
    <citation type="submission" date="2017-07" db="EMBL/GenBank/DDBJ databases">
        <title>Niveispirillum cyanobacteriorum sp. nov., isolated from cyanobacterial aggregates in a eutrophic lake.</title>
        <authorList>
            <person name="Cai H."/>
        </authorList>
    </citation>
    <scope>NUCLEOTIDE SEQUENCE [LARGE SCALE GENOMIC DNA]</scope>
    <source>
        <strain evidence="7">TH1-14</strain>
    </source>
</reference>
<dbReference type="NCBIfam" id="NF008653">
    <property type="entry name" value="PRK11650.1"/>
    <property type="match status" value="1"/>
</dbReference>
<dbReference type="CDD" id="cd03301">
    <property type="entry name" value="ABC_MalK_N"/>
    <property type="match status" value="1"/>
</dbReference>
<dbReference type="GO" id="GO:0055052">
    <property type="term" value="C:ATP-binding cassette (ABC) transporter complex, substrate-binding subunit-containing"/>
    <property type="evidence" value="ECO:0007669"/>
    <property type="project" value="TreeGrafter"/>
</dbReference>
<evidence type="ECO:0000259" key="5">
    <source>
        <dbReference type="PROSITE" id="PS50893"/>
    </source>
</evidence>
<dbReference type="AlphaFoldDB" id="A0A255YYJ0"/>
<dbReference type="GO" id="GO:0140359">
    <property type="term" value="F:ABC-type transporter activity"/>
    <property type="evidence" value="ECO:0007669"/>
    <property type="project" value="InterPro"/>
</dbReference>
<dbReference type="RefSeq" id="WP_094456659.1">
    <property type="nucleotide sequence ID" value="NZ_NOXU01000029.1"/>
</dbReference>
<dbReference type="Pfam" id="PF08402">
    <property type="entry name" value="TOBE_2"/>
    <property type="match status" value="1"/>
</dbReference>
<dbReference type="InterPro" id="IPR013611">
    <property type="entry name" value="Transp-assoc_OB_typ2"/>
</dbReference>
<dbReference type="InterPro" id="IPR012340">
    <property type="entry name" value="NA-bd_OB-fold"/>
</dbReference>
<dbReference type="Proteomes" id="UP000216998">
    <property type="component" value="Unassembled WGS sequence"/>
</dbReference>
<dbReference type="Gene3D" id="2.40.50.140">
    <property type="entry name" value="Nucleic acid-binding proteins"/>
    <property type="match status" value="1"/>
</dbReference>
<dbReference type="GO" id="GO:0016887">
    <property type="term" value="F:ATP hydrolysis activity"/>
    <property type="evidence" value="ECO:0007669"/>
    <property type="project" value="InterPro"/>
</dbReference>
<keyword evidence="4" id="KW-0067">ATP-binding</keyword>
<comment type="caution">
    <text evidence="6">The sequence shown here is derived from an EMBL/GenBank/DDBJ whole genome shotgun (WGS) entry which is preliminary data.</text>
</comment>
<dbReference type="InterPro" id="IPR008995">
    <property type="entry name" value="Mo/tungstate-bd_C_term_dom"/>
</dbReference>
<dbReference type="InterPro" id="IPR003439">
    <property type="entry name" value="ABC_transporter-like_ATP-bd"/>
</dbReference>
<gene>
    <name evidence="6" type="ORF">CHU95_12445</name>
</gene>
<dbReference type="SUPFAM" id="SSF52540">
    <property type="entry name" value="P-loop containing nucleoside triphosphate hydrolases"/>
    <property type="match status" value="1"/>
</dbReference>